<proteinExistence type="predicted"/>
<gene>
    <name evidence="8" type="ORF">DMX08_05840</name>
</gene>
<dbReference type="PANTHER" id="PTHR44757">
    <property type="entry name" value="DIGUANYLATE CYCLASE DGCP"/>
    <property type="match status" value="1"/>
</dbReference>
<dbReference type="SUPFAM" id="SSF55073">
    <property type="entry name" value="Nucleotide cyclase"/>
    <property type="match status" value="1"/>
</dbReference>
<dbReference type="Proteomes" id="UP000248188">
    <property type="component" value="Unassembled WGS sequence"/>
</dbReference>
<protein>
    <recommendedName>
        <fullName evidence="1">cyclic-guanylate-specific phosphodiesterase</fullName>
        <ecNumber evidence="1">3.1.4.52</ecNumber>
    </recommendedName>
</protein>
<evidence type="ECO:0000313" key="8">
    <source>
        <dbReference type="EMBL" id="PYC41273.1"/>
    </source>
</evidence>
<dbReference type="EC" id="3.1.4.52" evidence="1"/>
<comment type="caution">
    <text evidence="8">The sequence shown here is derived from an EMBL/GenBank/DDBJ whole genome shotgun (WGS) entry which is preliminary data.</text>
</comment>
<dbReference type="InterPro" id="IPR011006">
    <property type="entry name" value="CheY-like_superfamily"/>
</dbReference>
<evidence type="ECO:0000259" key="5">
    <source>
        <dbReference type="PROSITE" id="PS50110"/>
    </source>
</evidence>
<dbReference type="InterPro" id="IPR043128">
    <property type="entry name" value="Rev_trsase/Diguanyl_cyclase"/>
</dbReference>
<evidence type="ECO:0000256" key="1">
    <source>
        <dbReference type="ARBA" id="ARBA00012282"/>
    </source>
</evidence>
<reference evidence="8 9" key="1">
    <citation type="submission" date="2018-06" db="EMBL/GenBank/DDBJ databases">
        <title>Pseudomonas diversity within urban Lake Michigan freshwaters.</title>
        <authorList>
            <person name="Batrich M."/>
            <person name="Hatzopoulos T."/>
            <person name="Putonti C."/>
        </authorList>
    </citation>
    <scope>NUCLEOTIDE SEQUENCE [LARGE SCALE GENOMIC DNA]</scope>
    <source>
        <strain evidence="8 9">MB-090624</strain>
    </source>
</reference>
<feature type="compositionally biased region" description="Low complexity" evidence="4">
    <location>
        <begin position="7"/>
        <end position="21"/>
    </location>
</feature>
<dbReference type="SUPFAM" id="SSF141868">
    <property type="entry name" value="EAL domain-like"/>
    <property type="match status" value="1"/>
</dbReference>
<dbReference type="GO" id="GO:0071111">
    <property type="term" value="F:cyclic-guanylate-specific phosphodiesterase activity"/>
    <property type="evidence" value="ECO:0007669"/>
    <property type="project" value="UniProtKB-EC"/>
</dbReference>
<dbReference type="InterPro" id="IPR035919">
    <property type="entry name" value="EAL_sf"/>
</dbReference>
<dbReference type="PANTHER" id="PTHR44757:SF2">
    <property type="entry name" value="BIOFILM ARCHITECTURE MAINTENANCE PROTEIN MBAA"/>
    <property type="match status" value="1"/>
</dbReference>
<dbReference type="Gene3D" id="3.30.70.270">
    <property type="match status" value="1"/>
</dbReference>
<keyword evidence="2" id="KW-0973">c-di-GMP</keyword>
<feature type="domain" description="GGDEF" evidence="7">
    <location>
        <begin position="234"/>
        <end position="369"/>
    </location>
</feature>
<dbReference type="FunFam" id="3.20.20.450:FF:000001">
    <property type="entry name" value="Cyclic di-GMP phosphodiesterase yahA"/>
    <property type="match status" value="1"/>
</dbReference>
<dbReference type="SUPFAM" id="SSF52172">
    <property type="entry name" value="CheY-like"/>
    <property type="match status" value="1"/>
</dbReference>
<dbReference type="PROSITE" id="PS50110">
    <property type="entry name" value="RESPONSE_REGULATORY"/>
    <property type="match status" value="1"/>
</dbReference>
<feature type="region of interest" description="Disordered" evidence="4">
    <location>
        <begin position="1"/>
        <end position="22"/>
    </location>
</feature>
<evidence type="ECO:0000256" key="3">
    <source>
        <dbReference type="PROSITE-ProRule" id="PRU00169"/>
    </source>
</evidence>
<dbReference type="SMART" id="SM00052">
    <property type="entry name" value="EAL"/>
    <property type="match status" value="1"/>
</dbReference>
<dbReference type="SMART" id="SM00267">
    <property type="entry name" value="GGDEF"/>
    <property type="match status" value="1"/>
</dbReference>
<dbReference type="CDD" id="cd01948">
    <property type="entry name" value="EAL"/>
    <property type="match status" value="1"/>
</dbReference>
<feature type="domain" description="Response regulatory" evidence="5">
    <location>
        <begin position="25"/>
        <end position="170"/>
    </location>
</feature>
<dbReference type="AlphaFoldDB" id="A0A9Q6N9D2"/>
<dbReference type="Pfam" id="PF00990">
    <property type="entry name" value="GGDEF"/>
    <property type="match status" value="1"/>
</dbReference>
<dbReference type="Gene3D" id="3.20.20.450">
    <property type="entry name" value="EAL domain"/>
    <property type="match status" value="1"/>
</dbReference>
<sequence length="640" mass="71329">MDTGCDAQTSSQDPSDSPSASVNRRVLIVDDSLSIHEDFHKILMPSQNLALSQVEDQLFGSVPPRPLQVFSLDSAFQGREALAMVESALARDTPYAMAFIDMRMPPGWDGLETIEQLWKVDPDLQIALCTAYSDYSWETMAERLAFGDQLLILKKPFDSLEIRQMASALTWKWQMTQDARHKLDDLQRTIEERVAELLKVSHLLHYDTLTGLPSSALLGDRLGQAMARARRYGQQLAVMFLGLDRFKRINNALGYPAGDELLKRIAHSLQHGMRESDSVFRYGSDEFVVLLHDQEPPPQVRSVAEKLLATVSQPHDVAGHDLRVTASLGISLYPEDGQDALSLIKKAEMAMRNSKEQAPGGYGFFTEDMTHRARERQHLESGIRQALERQELSLHYQPKIHLASGQVVGAEALIRWFSPQQGWISPAQFIPVAEDSGLINRISQWVVGEATRQSRAWQQAGLAPIRLSVNLSASDFRQPQLLQQLQRALLDSALDPTLLELEITEGVLMQNVEATLATLQAIKALGVRLAVDDFGTGYSSLSYLRKFPVDVLKIDQSFIHGLSHEPKDAALVSAIIQLGRSLNLSIIAEGVETQEQLAFLKQQGCEEGQGYYFSKALPADSFARLLRAQASQKQVADHDR</sequence>
<accession>A0A9Q6N9D2</accession>
<dbReference type="CDD" id="cd01949">
    <property type="entry name" value="GGDEF"/>
    <property type="match status" value="1"/>
</dbReference>
<name>A0A9Q6N9D2_9PSED</name>
<dbReference type="PROSITE" id="PS50887">
    <property type="entry name" value="GGDEF"/>
    <property type="match status" value="1"/>
</dbReference>
<evidence type="ECO:0000256" key="2">
    <source>
        <dbReference type="ARBA" id="ARBA00022636"/>
    </source>
</evidence>
<evidence type="ECO:0000259" key="6">
    <source>
        <dbReference type="PROSITE" id="PS50883"/>
    </source>
</evidence>
<evidence type="ECO:0000313" key="9">
    <source>
        <dbReference type="Proteomes" id="UP000248188"/>
    </source>
</evidence>
<dbReference type="OrthoDB" id="9804951at2"/>
<organism evidence="8 9">
    <name type="scientific">Pseudomonas protegens</name>
    <dbReference type="NCBI Taxonomy" id="380021"/>
    <lineage>
        <taxon>Bacteria</taxon>
        <taxon>Pseudomonadati</taxon>
        <taxon>Pseudomonadota</taxon>
        <taxon>Gammaproteobacteria</taxon>
        <taxon>Pseudomonadales</taxon>
        <taxon>Pseudomonadaceae</taxon>
        <taxon>Pseudomonas</taxon>
    </lineage>
</organism>
<dbReference type="NCBIfam" id="TIGR00254">
    <property type="entry name" value="GGDEF"/>
    <property type="match status" value="1"/>
</dbReference>
<dbReference type="InterPro" id="IPR001789">
    <property type="entry name" value="Sig_transdc_resp-reg_receiver"/>
</dbReference>
<dbReference type="GO" id="GO:0000160">
    <property type="term" value="P:phosphorelay signal transduction system"/>
    <property type="evidence" value="ECO:0007669"/>
    <property type="project" value="InterPro"/>
</dbReference>
<feature type="domain" description="EAL" evidence="6">
    <location>
        <begin position="376"/>
        <end position="630"/>
    </location>
</feature>
<dbReference type="PROSITE" id="PS50883">
    <property type="entry name" value="EAL"/>
    <property type="match status" value="1"/>
</dbReference>
<keyword evidence="3" id="KW-0597">Phosphoprotein</keyword>
<dbReference type="Pfam" id="PF00563">
    <property type="entry name" value="EAL"/>
    <property type="match status" value="1"/>
</dbReference>
<dbReference type="RefSeq" id="WP_102879651.1">
    <property type="nucleotide sequence ID" value="NZ_JAINDD010000002.1"/>
</dbReference>
<dbReference type="Gene3D" id="3.40.50.2300">
    <property type="match status" value="1"/>
</dbReference>
<dbReference type="InterPro" id="IPR052155">
    <property type="entry name" value="Biofilm_reg_signaling"/>
</dbReference>
<evidence type="ECO:0000256" key="4">
    <source>
        <dbReference type="SAM" id="MobiDB-lite"/>
    </source>
</evidence>
<evidence type="ECO:0000259" key="7">
    <source>
        <dbReference type="PROSITE" id="PS50887"/>
    </source>
</evidence>
<feature type="modified residue" description="4-aspartylphosphate" evidence="3">
    <location>
        <position position="101"/>
    </location>
</feature>
<dbReference type="InterPro" id="IPR029787">
    <property type="entry name" value="Nucleotide_cyclase"/>
</dbReference>
<dbReference type="EMBL" id="QJRN01000003">
    <property type="protein sequence ID" value="PYC41273.1"/>
    <property type="molecule type" value="Genomic_DNA"/>
</dbReference>
<dbReference type="InterPro" id="IPR000160">
    <property type="entry name" value="GGDEF_dom"/>
</dbReference>
<dbReference type="InterPro" id="IPR001633">
    <property type="entry name" value="EAL_dom"/>
</dbReference>